<evidence type="ECO:0000313" key="1">
    <source>
        <dbReference type="EMBL" id="SLN77934.1"/>
    </source>
</evidence>
<organism evidence="1 2">
    <name type="scientific">Roseisalinus antarcticus</name>
    <dbReference type="NCBI Taxonomy" id="254357"/>
    <lineage>
        <taxon>Bacteria</taxon>
        <taxon>Pseudomonadati</taxon>
        <taxon>Pseudomonadota</taxon>
        <taxon>Alphaproteobacteria</taxon>
        <taxon>Rhodobacterales</taxon>
        <taxon>Roseobacteraceae</taxon>
        <taxon>Roseisalinus</taxon>
    </lineage>
</organism>
<dbReference type="RefSeq" id="WP_085881242.1">
    <property type="nucleotide sequence ID" value="NZ_FWFZ01000071.1"/>
</dbReference>
<gene>
    <name evidence="1" type="ORF">ROA7023_04583</name>
</gene>
<sequence length="108" mass="12496">MMDPLFRFKPWDHVVLGKRLRECREAVMGLLIVAPTDGETNRIARHTVAAVDRLRSEIDCHLQMTRPMRRDPRRLSRHIYGGQAHISGCLASEADRELDDFAGWELEE</sequence>
<dbReference type="EMBL" id="FWFZ01000071">
    <property type="protein sequence ID" value="SLN77934.1"/>
    <property type="molecule type" value="Genomic_DNA"/>
</dbReference>
<dbReference type="Proteomes" id="UP000193900">
    <property type="component" value="Unassembled WGS sequence"/>
</dbReference>
<protein>
    <submittedName>
        <fullName evidence="1">Uncharacterized protein</fullName>
    </submittedName>
</protein>
<dbReference type="OrthoDB" id="7364412at2"/>
<dbReference type="AlphaFoldDB" id="A0A1Y5U0A9"/>
<name>A0A1Y5U0A9_9RHOB</name>
<accession>A0A1Y5U0A9</accession>
<proteinExistence type="predicted"/>
<evidence type="ECO:0000313" key="2">
    <source>
        <dbReference type="Proteomes" id="UP000193900"/>
    </source>
</evidence>
<keyword evidence="2" id="KW-1185">Reference proteome</keyword>
<reference evidence="1 2" key="1">
    <citation type="submission" date="2017-03" db="EMBL/GenBank/DDBJ databases">
        <authorList>
            <person name="Afonso C.L."/>
            <person name="Miller P.J."/>
            <person name="Scott M.A."/>
            <person name="Spackman E."/>
            <person name="Goraichik I."/>
            <person name="Dimitrov K.M."/>
            <person name="Suarez D.L."/>
            <person name="Swayne D.E."/>
        </authorList>
    </citation>
    <scope>NUCLEOTIDE SEQUENCE [LARGE SCALE GENOMIC DNA]</scope>
    <source>
        <strain evidence="1 2">CECT 7023</strain>
    </source>
</reference>